<dbReference type="SUPFAM" id="SSF49785">
    <property type="entry name" value="Galactose-binding domain-like"/>
    <property type="match status" value="1"/>
</dbReference>
<feature type="compositionally biased region" description="Low complexity" evidence="1">
    <location>
        <begin position="23"/>
        <end position="46"/>
    </location>
</feature>
<accession>A0ABD3NQJ9</accession>
<keyword evidence="3" id="KW-1185">Reference proteome</keyword>
<gene>
    <name evidence="2" type="ORF">ACHAWO_010275</name>
</gene>
<comment type="caution">
    <text evidence="2">The sequence shown here is derived from an EMBL/GenBank/DDBJ whole genome shotgun (WGS) entry which is preliminary data.</text>
</comment>
<evidence type="ECO:0000313" key="3">
    <source>
        <dbReference type="Proteomes" id="UP001530400"/>
    </source>
</evidence>
<protein>
    <recommendedName>
        <fullName evidence="4">Fucolectin tachylectin-4 pentraxin-1 domain-containing protein</fullName>
    </recommendedName>
</protein>
<evidence type="ECO:0008006" key="4">
    <source>
        <dbReference type="Google" id="ProtNLM"/>
    </source>
</evidence>
<dbReference type="AlphaFoldDB" id="A0ABD3NQJ9"/>
<dbReference type="EMBL" id="JALLPJ020001009">
    <property type="protein sequence ID" value="KAL3778039.1"/>
    <property type="molecule type" value="Genomic_DNA"/>
</dbReference>
<name>A0ABD3NQJ9_9STRA</name>
<dbReference type="Pfam" id="PF22633">
    <property type="entry name" value="F5_F8_type_C_2"/>
    <property type="match status" value="1"/>
</dbReference>
<sequence>MKRMGCMSRQHNANIPLTPEFCPSEAPSSSPTLSTSPSTSISPSTTGTDMPSSEPSLAPSQVCYPNTRRVKIQATTSDHIQVFELKVFSSGSNIAQGKTATRSSTYGTLGADRAVDGLLSLFSHTANSGSGAWLKVDLGSASDVNSITIENRWCTNKDDPHGCLCILSSAELILYNDNGDAISTVYL</sequence>
<reference evidence="2 3" key="1">
    <citation type="submission" date="2024-10" db="EMBL/GenBank/DDBJ databases">
        <title>Updated reference genomes for cyclostephanoid diatoms.</title>
        <authorList>
            <person name="Roberts W.R."/>
            <person name="Alverson A.J."/>
        </authorList>
    </citation>
    <scope>NUCLEOTIDE SEQUENCE [LARGE SCALE GENOMIC DNA]</scope>
    <source>
        <strain evidence="2 3">AJA010-31</strain>
    </source>
</reference>
<feature type="region of interest" description="Disordered" evidence="1">
    <location>
        <begin position="1"/>
        <end position="62"/>
    </location>
</feature>
<proteinExistence type="predicted"/>
<evidence type="ECO:0000256" key="1">
    <source>
        <dbReference type="SAM" id="MobiDB-lite"/>
    </source>
</evidence>
<dbReference type="InterPro" id="IPR008979">
    <property type="entry name" value="Galactose-bd-like_sf"/>
</dbReference>
<feature type="compositionally biased region" description="Polar residues" evidence="1">
    <location>
        <begin position="47"/>
        <end position="59"/>
    </location>
</feature>
<dbReference type="Proteomes" id="UP001530400">
    <property type="component" value="Unassembled WGS sequence"/>
</dbReference>
<organism evidence="2 3">
    <name type="scientific">Cyclotella atomus</name>
    <dbReference type="NCBI Taxonomy" id="382360"/>
    <lineage>
        <taxon>Eukaryota</taxon>
        <taxon>Sar</taxon>
        <taxon>Stramenopiles</taxon>
        <taxon>Ochrophyta</taxon>
        <taxon>Bacillariophyta</taxon>
        <taxon>Coscinodiscophyceae</taxon>
        <taxon>Thalassiosirophycidae</taxon>
        <taxon>Stephanodiscales</taxon>
        <taxon>Stephanodiscaceae</taxon>
        <taxon>Cyclotella</taxon>
    </lineage>
</organism>
<evidence type="ECO:0000313" key="2">
    <source>
        <dbReference type="EMBL" id="KAL3778039.1"/>
    </source>
</evidence>
<dbReference type="Gene3D" id="2.60.120.260">
    <property type="entry name" value="Galactose-binding domain-like"/>
    <property type="match status" value="1"/>
</dbReference>